<dbReference type="Pfam" id="PF13637">
    <property type="entry name" value="Ank_4"/>
    <property type="match status" value="1"/>
</dbReference>
<evidence type="ECO:0000313" key="6">
    <source>
        <dbReference type="Proteomes" id="UP000001542"/>
    </source>
</evidence>
<dbReference type="Gene3D" id="1.25.40.20">
    <property type="entry name" value="Ankyrin repeat-containing domain"/>
    <property type="match status" value="1"/>
</dbReference>
<dbReference type="InterPro" id="IPR011009">
    <property type="entry name" value="Kinase-like_dom_sf"/>
</dbReference>
<dbReference type="PROSITE" id="PS50011">
    <property type="entry name" value="PROTEIN_KINASE_DOM"/>
    <property type="match status" value="1"/>
</dbReference>
<dbReference type="SUPFAM" id="SSF56112">
    <property type="entry name" value="Protein kinase-like (PK-like)"/>
    <property type="match status" value="1"/>
</dbReference>
<gene>
    <name evidence="5" type="ORF">TVAG_264710</name>
</gene>
<keyword evidence="5" id="KW-0808">Transferase</keyword>
<protein>
    <submittedName>
        <fullName evidence="5">Protein kinase, putative</fullName>
    </submittedName>
</protein>
<dbReference type="VEuPathDB" id="TrichDB:TVAG_264710"/>
<dbReference type="InterPro" id="IPR000719">
    <property type="entry name" value="Prot_kinase_dom"/>
</dbReference>
<dbReference type="InParanoid" id="A2F9J3"/>
<dbReference type="InterPro" id="IPR051631">
    <property type="entry name" value="Ankyrin-KH/SAM_domain"/>
</dbReference>
<feature type="repeat" description="ANK" evidence="3">
    <location>
        <begin position="745"/>
        <end position="770"/>
    </location>
</feature>
<dbReference type="eggNOG" id="KOG0504">
    <property type="taxonomic scope" value="Eukaryota"/>
</dbReference>
<dbReference type="SMART" id="SM00220">
    <property type="entry name" value="S_TKc"/>
    <property type="match status" value="1"/>
</dbReference>
<feature type="domain" description="Protein kinase" evidence="4">
    <location>
        <begin position="5"/>
        <end position="260"/>
    </location>
</feature>
<keyword evidence="2 3" id="KW-0040">ANK repeat</keyword>
<dbReference type="InterPro" id="IPR002110">
    <property type="entry name" value="Ankyrin_rpt"/>
</dbReference>
<dbReference type="InterPro" id="IPR036770">
    <property type="entry name" value="Ankyrin_rpt-contain_sf"/>
</dbReference>
<dbReference type="VEuPathDB" id="TrichDB:TVAGG3_0276740"/>
<evidence type="ECO:0000256" key="3">
    <source>
        <dbReference type="PROSITE-ProRule" id="PRU00023"/>
    </source>
</evidence>
<dbReference type="Pfam" id="PF07714">
    <property type="entry name" value="PK_Tyr_Ser-Thr"/>
    <property type="match status" value="1"/>
</dbReference>
<feature type="repeat" description="ANK" evidence="3">
    <location>
        <begin position="711"/>
        <end position="744"/>
    </location>
</feature>
<dbReference type="Gene3D" id="1.10.510.10">
    <property type="entry name" value="Transferase(Phosphotransferase) domain 1"/>
    <property type="match status" value="1"/>
</dbReference>
<dbReference type="Pfam" id="PF12796">
    <property type="entry name" value="Ank_2"/>
    <property type="match status" value="1"/>
</dbReference>
<keyword evidence="1" id="KW-0677">Repeat</keyword>
<evidence type="ECO:0000256" key="1">
    <source>
        <dbReference type="ARBA" id="ARBA00022737"/>
    </source>
</evidence>
<sequence length="836" mass="95648">MLDGYSNVKPICEHANTKVFIATNNLDQQLEIITQISNLNLSEIDIKSFKANFNILSKLSHPAISIPYKFKILQNSLSTIFLFAKTNTTKTMDDYLVNVTQNEYNPEMSILFSAGVISAITYLHSNNIVCNDITFDSILIDENLFPIFSSIGTYFLLPSLGPPSDLHDSVFVAPELQTIYAPNFMTDMFSLSMVICRFFSQGYKFKPSHKSGSIGFKLLNGFRPIFDVRAPLFIQSIMESCWTQEPQRRPSANQVQRLFLSGCQFYSSIQNSEIITNYFDVLKEFLNVSRIDTIIPVIDCQLLDNYGKNRAIHFIKLQDYILSVTKKNYDDTLKSISEFLKLHHNRKHIISIIWIAANVRYKKLNLLAKLLKDIMELNSKFDKLPEEIFEKSFLEIAKYNPLPAMKSRIAFIRELYWIDLIQKQRIIEEIKNLFNNEDSQVNSLLPFCWFADIVHSDDIALYNQVISFIESHLHDDFFPKVYLNFYKNIEFYSKDNWSFYNDILKLGNTDDELLNAIKKDDTVSFGKFAKSFQKPLKVQIPINVFERCPLIKDDIFIQLYSMVYGSMKIYHQFSINKCQVGADKEYRKSAQYAAAIGCEPIYSSVILTKVKMDESVHTAAEFHQNDLFEFIIYGNNEFMRINKDGRLTLTVAAGANNIYVLLKCINLGQSVNSTEVFGRTALHAAAFNGAVESLSILLSMSEIDVNRKDNFGETPFYLACERGNFFSVKQFLSDKRVDVNAANEDGKTPLMAAAESGNLELIKLLLKTKAIDQNLQMENGQTAFHCAASYDLKAFEFMVRNGNYDNSIVDRKGRTAIDIAIKNGFDSSVIESYCRI</sequence>
<dbReference type="EMBL" id="DS113676">
    <property type="protein sequence ID" value="EAX98422.1"/>
    <property type="molecule type" value="Genomic_DNA"/>
</dbReference>
<dbReference type="PROSITE" id="PS50088">
    <property type="entry name" value="ANK_REPEAT"/>
    <property type="match status" value="3"/>
</dbReference>
<name>A2F9J3_TRIV3</name>
<organism evidence="5 6">
    <name type="scientific">Trichomonas vaginalis (strain ATCC PRA-98 / G3)</name>
    <dbReference type="NCBI Taxonomy" id="412133"/>
    <lineage>
        <taxon>Eukaryota</taxon>
        <taxon>Metamonada</taxon>
        <taxon>Parabasalia</taxon>
        <taxon>Trichomonadida</taxon>
        <taxon>Trichomonadidae</taxon>
        <taxon>Trichomonas</taxon>
    </lineage>
</organism>
<dbReference type="InterPro" id="IPR001245">
    <property type="entry name" value="Ser-Thr/Tyr_kinase_cat_dom"/>
</dbReference>
<evidence type="ECO:0000256" key="2">
    <source>
        <dbReference type="ARBA" id="ARBA00023043"/>
    </source>
</evidence>
<dbReference type="RefSeq" id="XP_001311352.1">
    <property type="nucleotide sequence ID" value="XM_001311351.1"/>
</dbReference>
<reference evidence="5" key="2">
    <citation type="journal article" date="2007" name="Science">
        <title>Draft genome sequence of the sexually transmitted pathogen Trichomonas vaginalis.</title>
        <authorList>
            <person name="Carlton J.M."/>
            <person name="Hirt R.P."/>
            <person name="Silva J.C."/>
            <person name="Delcher A.L."/>
            <person name="Schatz M."/>
            <person name="Zhao Q."/>
            <person name="Wortman J.R."/>
            <person name="Bidwell S.L."/>
            <person name="Alsmark U.C.M."/>
            <person name="Besteiro S."/>
            <person name="Sicheritz-Ponten T."/>
            <person name="Noel C.J."/>
            <person name="Dacks J.B."/>
            <person name="Foster P.G."/>
            <person name="Simillion C."/>
            <person name="Van de Peer Y."/>
            <person name="Miranda-Saavedra D."/>
            <person name="Barton G.J."/>
            <person name="Westrop G.D."/>
            <person name="Mueller S."/>
            <person name="Dessi D."/>
            <person name="Fiori P.L."/>
            <person name="Ren Q."/>
            <person name="Paulsen I."/>
            <person name="Zhang H."/>
            <person name="Bastida-Corcuera F.D."/>
            <person name="Simoes-Barbosa A."/>
            <person name="Brown M.T."/>
            <person name="Hayes R.D."/>
            <person name="Mukherjee M."/>
            <person name="Okumura C.Y."/>
            <person name="Schneider R."/>
            <person name="Smith A.J."/>
            <person name="Vanacova S."/>
            <person name="Villalvazo M."/>
            <person name="Haas B.J."/>
            <person name="Pertea M."/>
            <person name="Feldblyum T.V."/>
            <person name="Utterback T.R."/>
            <person name="Shu C.L."/>
            <person name="Osoegawa K."/>
            <person name="de Jong P.J."/>
            <person name="Hrdy I."/>
            <person name="Horvathova L."/>
            <person name="Zubacova Z."/>
            <person name="Dolezal P."/>
            <person name="Malik S.B."/>
            <person name="Logsdon J.M. Jr."/>
            <person name="Henze K."/>
            <person name="Gupta A."/>
            <person name="Wang C.C."/>
            <person name="Dunne R.L."/>
            <person name="Upcroft J.A."/>
            <person name="Upcroft P."/>
            <person name="White O."/>
            <person name="Salzberg S.L."/>
            <person name="Tang P."/>
            <person name="Chiu C.-H."/>
            <person name="Lee Y.-S."/>
            <person name="Embley T.M."/>
            <person name="Coombs G.H."/>
            <person name="Mottram J.C."/>
            <person name="Tachezy J."/>
            <person name="Fraser-Liggett C.M."/>
            <person name="Johnson P.J."/>
        </authorList>
    </citation>
    <scope>NUCLEOTIDE SEQUENCE [LARGE SCALE GENOMIC DNA]</scope>
    <source>
        <strain evidence="5">G3</strain>
    </source>
</reference>
<dbReference type="SMR" id="A2F9J3"/>
<dbReference type="PANTHER" id="PTHR23206:SF8">
    <property type="entry name" value="ANKYRIN REPEAT AND KH DOMAIN-CONTAINING 1"/>
    <property type="match status" value="1"/>
</dbReference>
<dbReference type="GO" id="GO:0004672">
    <property type="term" value="F:protein kinase activity"/>
    <property type="evidence" value="ECO:0007669"/>
    <property type="project" value="InterPro"/>
</dbReference>
<keyword evidence="5" id="KW-0418">Kinase</keyword>
<evidence type="ECO:0000313" key="5">
    <source>
        <dbReference type="EMBL" id="EAX98422.1"/>
    </source>
</evidence>
<dbReference type="AlphaFoldDB" id="A2F9J3"/>
<dbReference type="SMART" id="SM00248">
    <property type="entry name" value="ANK"/>
    <property type="match status" value="5"/>
</dbReference>
<reference evidence="5" key="1">
    <citation type="submission" date="2006-10" db="EMBL/GenBank/DDBJ databases">
        <authorList>
            <person name="Amadeo P."/>
            <person name="Zhao Q."/>
            <person name="Wortman J."/>
            <person name="Fraser-Liggett C."/>
            <person name="Carlton J."/>
        </authorList>
    </citation>
    <scope>NUCLEOTIDE SEQUENCE</scope>
    <source>
        <strain evidence="5">G3</strain>
    </source>
</reference>
<proteinExistence type="predicted"/>
<dbReference type="SUPFAM" id="SSF48403">
    <property type="entry name" value="Ankyrin repeat"/>
    <property type="match status" value="1"/>
</dbReference>
<dbReference type="eggNOG" id="KOG0194">
    <property type="taxonomic scope" value="Eukaryota"/>
</dbReference>
<feature type="repeat" description="ANK" evidence="3">
    <location>
        <begin position="677"/>
        <end position="710"/>
    </location>
</feature>
<keyword evidence="6" id="KW-1185">Reference proteome</keyword>
<dbReference type="OrthoDB" id="341259at2759"/>
<dbReference type="Proteomes" id="UP000001542">
    <property type="component" value="Unassembled WGS sequence"/>
</dbReference>
<evidence type="ECO:0000259" key="4">
    <source>
        <dbReference type="PROSITE" id="PS50011"/>
    </source>
</evidence>
<dbReference type="KEGG" id="tva:4756215"/>
<dbReference type="STRING" id="5722.A2F9J3"/>
<dbReference type="PANTHER" id="PTHR23206">
    <property type="entry name" value="MASK PROTEIN"/>
    <property type="match status" value="1"/>
</dbReference>
<accession>A2F9J3</accession>
<dbReference type="PROSITE" id="PS50297">
    <property type="entry name" value="ANK_REP_REGION"/>
    <property type="match status" value="1"/>
</dbReference>
<dbReference type="GO" id="GO:0005524">
    <property type="term" value="F:ATP binding"/>
    <property type="evidence" value="ECO:0007669"/>
    <property type="project" value="InterPro"/>
</dbReference>